<dbReference type="InterPro" id="IPR045076">
    <property type="entry name" value="MutS"/>
</dbReference>
<dbReference type="Pfam" id="PF00488">
    <property type="entry name" value="MutS_V"/>
    <property type="match status" value="1"/>
</dbReference>
<dbReference type="EC" id="3.1.-.-" evidence="7"/>
<protein>
    <recommendedName>
        <fullName evidence="7">Endonuclease MutS2</fullName>
        <ecNumber evidence="7">3.1.-.-</ecNumber>
    </recommendedName>
    <alternativeName>
        <fullName evidence="7">Ribosome-associated protein quality control-upstream factor</fullName>
        <shortName evidence="7">RQC-upstream factor</shortName>
        <shortName evidence="7">RqcU</shortName>
        <ecNumber evidence="7">3.6.4.-</ecNumber>
    </alternativeName>
</protein>
<dbReference type="PIRSF" id="PIRSF005814">
    <property type="entry name" value="MutS_YshD"/>
    <property type="match status" value="1"/>
</dbReference>
<dbReference type="GO" id="GO:0140664">
    <property type="term" value="F:ATP-dependent DNA damage sensor activity"/>
    <property type="evidence" value="ECO:0007669"/>
    <property type="project" value="InterPro"/>
</dbReference>
<feature type="domain" description="Smr" evidence="10">
    <location>
        <begin position="710"/>
        <end position="785"/>
    </location>
</feature>
<keyword evidence="7" id="KW-0540">Nuclease</keyword>
<keyword evidence="4 7" id="KW-0067">ATP-binding</keyword>
<dbReference type="SMART" id="SM00463">
    <property type="entry name" value="SMR"/>
    <property type="match status" value="1"/>
</dbReference>
<dbReference type="EC" id="3.6.4.-" evidence="7"/>
<dbReference type="InterPro" id="IPR036063">
    <property type="entry name" value="Smr_dom_sf"/>
</dbReference>
<dbReference type="NCBIfam" id="TIGR01069">
    <property type="entry name" value="mutS2"/>
    <property type="match status" value="1"/>
</dbReference>
<dbReference type="HAMAP" id="MF_00092">
    <property type="entry name" value="MutS2"/>
    <property type="match status" value="1"/>
</dbReference>
<dbReference type="GO" id="GO:0019843">
    <property type="term" value="F:rRNA binding"/>
    <property type="evidence" value="ECO:0007669"/>
    <property type="project" value="UniProtKB-UniRule"/>
</dbReference>
<dbReference type="InterPro" id="IPR007696">
    <property type="entry name" value="DNA_mismatch_repair_MutS_core"/>
</dbReference>
<evidence type="ECO:0000256" key="1">
    <source>
        <dbReference type="ARBA" id="ARBA00022730"/>
    </source>
</evidence>
<dbReference type="Proteomes" id="UP000244338">
    <property type="component" value="Unassembled WGS sequence"/>
</dbReference>
<sequence>MELVPERERDCALLRLAETDEAYRLLQAGEVLPREGIFPLEPLIRRAARGGVLGAGELYQVLSTEQVARKLQKSIEAAHERRAVPHLASYAARLQPDRELIELLLRSVDEEGKVLDSASPELSRLRREIGRTREKIRSTMEGFLRDPRTLKWLQEPIITERDGRMVLPVRAGDRAHIPGLVHDVSASGQTVFVEPAEVVQLGNSLKLLEQAEAREVARILQVLSQRVGERAERLLADLDILIALDLILARALFSLEIGGIRPEIVADDAPYTLYEVRHPLLGKKAIGNDVYFDETNQLLLLTGPNTGGKTVFLKTVGLVMLMAQSGLFITAREGSSVRVFQKIFADIGDEQSIEHNLSTFSAHIRRIVTIIETADRSSLVLLDELGAGTDPKEGAALAIGILETLRLKGARVVATTHHSELKVYAAETDGVMNASMSFDLTTLRPTYRLLLGVPGASHALDIAERLGVPEETMAIVRKMTDPEALRESHLLSTLNSQLTGLQEERRALDAEKLRLKRLITAYERAKTALQSERDKLLKRLEREYREAFGAIEAEAREVIEQLKALEKKGSAVKPHEWTQKMADLSTARGLLEEIGAKLNGAPHEASRAAPASHGGKVKRPELMPGTNVVVRPHGWRGSLVHISGSQAIVQVGLMRMSVAFDAVSPVTEEHEAPASSMSKSNITTTKNISSSSAKSPSVRVHADHRAMHTLDVRGKTVEEALALLDEALDQALLDGRASLTVIHGLGTGALKRAVADYLKAHRLVQRYRSGDMDEGGSGVTIVELV</sequence>
<dbReference type="GO" id="GO:0005524">
    <property type="term" value="F:ATP binding"/>
    <property type="evidence" value="ECO:0007669"/>
    <property type="project" value="UniProtKB-UniRule"/>
</dbReference>
<reference evidence="12" key="1">
    <citation type="journal article" date="2018" name="Sci. Rep.">
        <title>Lignite coal burning seam in the remote Altai Mountains harbors a hydrogen-driven thermophilic microbial community.</title>
        <authorList>
            <person name="Kadnikov V.V."/>
            <person name="Mardanov A.V."/>
            <person name="Ivasenko D.A."/>
            <person name="Antsiferov D.V."/>
            <person name="Beletsky A.V."/>
            <person name="Karnachuk O.V."/>
            <person name="Ravin N.V."/>
        </authorList>
    </citation>
    <scope>NUCLEOTIDE SEQUENCE [LARGE SCALE GENOMIC DNA]</scope>
</reference>
<dbReference type="SUPFAM" id="SSF52540">
    <property type="entry name" value="P-loop containing nucleoside triphosphate hydrolases"/>
    <property type="match status" value="1"/>
</dbReference>
<dbReference type="Gene3D" id="3.40.50.300">
    <property type="entry name" value="P-loop containing nucleotide triphosphate hydrolases"/>
    <property type="match status" value="1"/>
</dbReference>
<dbReference type="InterPro" id="IPR036187">
    <property type="entry name" value="DNA_mismatch_repair_MutS_sf"/>
</dbReference>
<feature type="binding site" evidence="7">
    <location>
        <begin position="303"/>
        <end position="310"/>
    </location>
    <ligand>
        <name>ATP</name>
        <dbReference type="ChEBI" id="CHEBI:30616"/>
    </ligand>
</feature>
<dbReference type="FunFam" id="3.40.50.300:FF:000830">
    <property type="entry name" value="Endonuclease MutS2"/>
    <property type="match status" value="1"/>
</dbReference>
<proteinExistence type="inferred from homology"/>
<dbReference type="SUPFAM" id="SSF160443">
    <property type="entry name" value="SMR domain-like"/>
    <property type="match status" value="1"/>
</dbReference>
<comment type="caution">
    <text evidence="11">The sequence shown here is derived from an EMBL/GenBank/DDBJ whole genome shotgun (WGS) entry which is preliminary data.</text>
</comment>
<dbReference type="InterPro" id="IPR002625">
    <property type="entry name" value="Smr_dom"/>
</dbReference>
<comment type="subunit">
    <text evidence="7">Homodimer. Binds to stalled ribosomes, contacting rRNA.</text>
</comment>
<feature type="region of interest" description="Disordered" evidence="9">
    <location>
        <begin position="671"/>
        <end position="700"/>
    </location>
</feature>
<dbReference type="GO" id="GO:0004519">
    <property type="term" value="F:endonuclease activity"/>
    <property type="evidence" value="ECO:0007669"/>
    <property type="project" value="UniProtKB-UniRule"/>
</dbReference>
<feature type="region of interest" description="Disordered" evidence="9">
    <location>
        <begin position="601"/>
        <end position="622"/>
    </location>
</feature>
<dbReference type="InterPro" id="IPR000432">
    <property type="entry name" value="DNA_mismatch_repair_MutS_C"/>
</dbReference>
<accession>A0A2R6Y4F3</accession>
<comment type="similarity">
    <text evidence="7">Belongs to the DNA mismatch repair MutS family. MutS2 subfamily.</text>
</comment>
<dbReference type="GO" id="GO:0016887">
    <property type="term" value="F:ATP hydrolysis activity"/>
    <property type="evidence" value="ECO:0007669"/>
    <property type="project" value="InterPro"/>
</dbReference>
<evidence type="ECO:0000256" key="3">
    <source>
        <dbReference type="ARBA" id="ARBA00022801"/>
    </source>
</evidence>
<keyword evidence="3 7" id="KW-0378">Hydrolase</keyword>
<evidence type="ECO:0000256" key="8">
    <source>
        <dbReference type="SAM" id="Coils"/>
    </source>
</evidence>
<dbReference type="GO" id="GO:0043023">
    <property type="term" value="F:ribosomal large subunit binding"/>
    <property type="evidence" value="ECO:0007669"/>
    <property type="project" value="UniProtKB-UniRule"/>
</dbReference>
<evidence type="ECO:0000313" key="11">
    <source>
        <dbReference type="EMBL" id="PTQ57566.1"/>
    </source>
</evidence>
<evidence type="ECO:0000256" key="6">
    <source>
        <dbReference type="ARBA" id="ARBA00023125"/>
    </source>
</evidence>
<evidence type="ECO:0000259" key="10">
    <source>
        <dbReference type="PROSITE" id="PS50828"/>
    </source>
</evidence>
<dbReference type="AlphaFoldDB" id="A0A2R6Y4F3"/>
<gene>
    <name evidence="7" type="primary">mutS2</name>
    <name evidence="7" type="synonym">rqcU</name>
    <name evidence="11" type="ORF">BSOLF_1270</name>
</gene>
<dbReference type="GO" id="GO:0006298">
    <property type="term" value="P:mismatch repair"/>
    <property type="evidence" value="ECO:0007669"/>
    <property type="project" value="InterPro"/>
</dbReference>
<comment type="function">
    <text evidence="7">Endonuclease that is involved in the suppression of homologous recombination and thus may have a key role in the control of bacterial genetic diversity.</text>
</comment>
<keyword evidence="5 7" id="KW-0694">RNA-binding</keyword>
<dbReference type="GO" id="GO:0030983">
    <property type="term" value="F:mismatched DNA binding"/>
    <property type="evidence" value="ECO:0007669"/>
    <property type="project" value="InterPro"/>
</dbReference>
<dbReference type="PANTHER" id="PTHR48466">
    <property type="entry name" value="OS10G0509000 PROTEIN-RELATED"/>
    <property type="match status" value="1"/>
</dbReference>
<dbReference type="InterPro" id="IPR005747">
    <property type="entry name" value="MutS2"/>
</dbReference>
<evidence type="ECO:0000313" key="12">
    <source>
        <dbReference type="Proteomes" id="UP000244338"/>
    </source>
</evidence>
<dbReference type="InterPro" id="IPR027417">
    <property type="entry name" value="P-loop_NTPase"/>
</dbReference>
<evidence type="ECO:0000256" key="9">
    <source>
        <dbReference type="SAM" id="MobiDB-lite"/>
    </source>
</evidence>
<organism evidence="11 12">
    <name type="scientific">Candidatus Carbonibacillus altaicus</name>
    <dbReference type="NCBI Taxonomy" id="2163959"/>
    <lineage>
        <taxon>Bacteria</taxon>
        <taxon>Bacillati</taxon>
        <taxon>Bacillota</taxon>
        <taxon>Bacilli</taxon>
        <taxon>Bacillales</taxon>
        <taxon>Candidatus Carbonibacillus</taxon>
    </lineage>
</organism>
<feature type="coiled-coil region" evidence="8">
    <location>
        <begin position="491"/>
        <end position="568"/>
    </location>
</feature>
<evidence type="ECO:0000256" key="7">
    <source>
        <dbReference type="HAMAP-Rule" id="MF_00092"/>
    </source>
</evidence>
<dbReference type="SMART" id="SM00533">
    <property type="entry name" value="MUTSd"/>
    <property type="match status" value="1"/>
</dbReference>
<dbReference type="GO" id="GO:0072344">
    <property type="term" value="P:rescue of stalled ribosome"/>
    <property type="evidence" value="ECO:0007669"/>
    <property type="project" value="UniProtKB-UniRule"/>
</dbReference>
<dbReference type="PROSITE" id="PS50828">
    <property type="entry name" value="SMR"/>
    <property type="match status" value="1"/>
</dbReference>
<keyword evidence="8" id="KW-0175">Coiled coil</keyword>
<dbReference type="SMART" id="SM00534">
    <property type="entry name" value="MUTSac"/>
    <property type="match status" value="1"/>
</dbReference>
<dbReference type="PANTHER" id="PTHR48466:SF2">
    <property type="entry name" value="OS10G0509000 PROTEIN"/>
    <property type="match status" value="1"/>
</dbReference>
<dbReference type="GO" id="GO:0045910">
    <property type="term" value="P:negative regulation of DNA recombination"/>
    <property type="evidence" value="ECO:0007669"/>
    <property type="project" value="InterPro"/>
</dbReference>
<dbReference type="PROSITE" id="PS00486">
    <property type="entry name" value="DNA_MISMATCH_REPAIR_2"/>
    <property type="match status" value="1"/>
</dbReference>
<keyword evidence="6 7" id="KW-0238">DNA-binding</keyword>
<name>A0A2R6Y4F3_9BACL</name>
<feature type="compositionally biased region" description="Low complexity" evidence="9">
    <location>
        <begin position="678"/>
        <end position="697"/>
    </location>
</feature>
<dbReference type="EMBL" id="PEBX01000005">
    <property type="protein sequence ID" value="PTQ57566.1"/>
    <property type="molecule type" value="Genomic_DNA"/>
</dbReference>
<evidence type="ECO:0000256" key="2">
    <source>
        <dbReference type="ARBA" id="ARBA00022741"/>
    </source>
</evidence>
<evidence type="ECO:0000256" key="4">
    <source>
        <dbReference type="ARBA" id="ARBA00022840"/>
    </source>
</evidence>
<evidence type="ECO:0000256" key="5">
    <source>
        <dbReference type="ARBA" id="ARBA00022884"/>
    </source>
</evidence>
<keyword evidence="2 7" id="KW-0547">Nucleotide-binding</keyword>
<comment type="function">
    <text evidence="7">Acts as a ribosome collision sensor, splitting the ribosome into its 2 subunits. Detects stalled/collided 70S ribosomes which it binds and splits by an ATP-hydrolysis driven conformational change. Acts upstream of the ribosome quality control system (RQC), a ribosome-associated complex that mediates the extraction of incompletely synthesized nascent chains from stalled ribosomes and their subsequent degradation. Probably generates substrates for RQC.</text>
</comment>
<keyword evidence="7" id="KW-0255">Endonuclease</keyword>
<keyword evidence="1 7" id="KW-0699">rRNA-binding</keyword>
<dbReference type="SUPFAM" id="SSF48334">
    <property type="entry name" value="DNA repair protein MutS, domain III"/>
    <property type="match status" value="1"/>
</dbReference>
<dbReference type="Pfam" id="PF01713">
    <property type="entry name" value="Smr"/>
    <property type="match status" value="1"/>
</dbReference>
<dbReference type="Gene3D" id="3.30.1370.110">
    <property type="match status" value="1"/>
</dbReference>